<organism evidence="1 2">
    <name type="scientific">Liparis tanakae</name>
    <name type="common">Tanaka's snailfish</name>
    <dbReference type="NCBI Taxonomy" id="230148"/>
    <lineage>
        <taxon>Eukaryota</taxon>
        <taxon>Metazoa</taxon>
        <taxon>Chordata</taxon>
        <taxon>Craniata</taxon>
        <taxon>Vertebrata</taxon>
        <taxon>Euteleostomi</taxon>
        <taxon>Actinopterygii</taxon>
        <taxon>Neopterygii</taxon>
        <taxon>Teleostei</taxon>
        <taxon>Neoteleostei</taxon>
        <taxon>Acanthomorphata</taxon>
        <taxon>Eupercaria</taxon>
        <taxon>Perciformes</taxon>
        <taxon>Cottioidei</taxon>
        <taxon>Cottales</taxon>
        <taxon>Liparidae</taxon>
        <taxon>Liparis</taxon>
    </lineage>
</organism>
<evidence type="ECO:0000313" key="1">
    <source>
        <dbReference type="EMBL" id="TNN72113.1"/>
    </source>
</evidence>
<reference evidence="1 2" key="1">
    <citation type="submission" date="2019-03" db="EMBL/GenBank/DDBJ databases">
        <title>First draft genome of Liparis tanakae, snailfish: a comprehensive survey of snailfish specific genes.</title>
        <authorList>
            <person name="Kim W."/>
            <person name="Song I."/>
            <person name="Jeong J.-H."/>
            <person name="Kim D."/>
            <person name="Kim S."/>
            <person name="Ryu S."/>
            <person name="Song J.Y."/>
            <person name="Lee S.K."/>
        </authorList>
    </citation>
    <scope>NUCLEOTIDE SEQUENCE [LARGE SCALE GENOMIC DNA]</scope>
    <source>
        <tissue evidence="1">Muscle</tissue>
    </source>
</reference>
<accession>A0A4Z2I4F3</accession>
<dbReference type="AlphaFoldDB" id="A0A4Z2I4F3"/>
<gene>
    <name evidence="1" type="ORF">EYF80_017690</name>
</gene>
<keyword evidence="2" id="KW-1185">Reference proteome</keyword>
<sequence length="111" mass="11715">MKGQTQERNNTDLILLGALGQDGAALPPVGALVALQSPQQRLLLVVVPQQDPQAALGLSLQLVVEEEAERASLRHHLGAQQPRSLALGVGARVQVEEELKSQGSTSVKAII</sequence>
<evidence type="ECO:0000313" key="2">
    <source>
        <dbReference type="Proteomes" id="UP000314294"/>
    </source>
</evidence>
<name>A0A4Z2I4F3_9TELE</name>
<proteinExistence type="predicted"/>
<protein>
    <submittedName>
        <fullName evidence="1">Uncharacterized protein</fullName>
    </submittedName>
</protein>
<dbReference type="EMBL" id="SRLO01000142">
    <property type="protein sequence ID" value="TNN72113.1"/>
    <property type="molecule type" value="Genomic_DNA"/>
</dbReference>
<dbReference type="Proteomes" id="UP000314294">
    <property type="component" value="Unassembled WGS sequence"/>
</dbReference>
<comment type="caution">
    <text evidence="1">The sequence shown here is derived from an EMBL/GenBank/DDBJ whole genome shotgun (WGS) entry which is preliminary data.</text>
</comment>